<evidence type="ECO:0000313" key="2">
    <source>
        <dbReference type="Proteomes" id="UP000224634"/>
    </source>
</evidence>
<keyword evidence="2" id="KW-1185">Reference proteome</keyword>
<gene>
    <name evidence="1" type="ORF">AJ80_10077</name>
</gene>
<organism evidence="1 2">
    <name type="scientific">Polytolypa hystricis (strain UAMH7299)</name>
    <dbReference type="NCBI Taxonomy" id="1447883"/>
    <lineage>
        <taxon>Eukaryota</taxon>
        <taxon>Fungi</taxon>
        <taxon>Dikarya</taxon>
        <taxon>Ascomycota</taxon>
        <taxon>Pezizomycotina</taxon>
        <taxon>Eurotiomycetes</taxon>
        <taxon>Eurotiomycetidae</taxon>
        <taxon>Onygenales</taxon>
        <taxon>Onygenales incertae sedis</taxon>
        <taxon>Polytolypa</taxon>
    </lineage>
</organism>
<proteinExistence type="predicted"/>
<dbReference type="AlphaFoldDB" id="A0A2B7W622"/>
<accession>A0A2B7W622</accession>
<name>A0A2B7W622_POLH7</name>
<comment type="caution">
    <text evidence="1">The sequence shown here is derived from an EMBL/GenBank/DDBJ whole genome shotgun (WGS) entry which is preliminary data.</text>
</comment>
<reference evidence="1 2" key="1">
    <citation type="submission" date="2017-10" db="EMBL/GenBank/DDBJ databases">
        <title>Comparative genomics in systemic dimorphic fungi from Ajellomycetaceae.</title>
        <authorList>
            <person name="Munoz J.F."/>
            <person name="Mcewen J.G."/>
            <person name="Clay O.K."/>
            <person name="Cuomo C.A."/>
        </authorList>
    </citation>
    <scope>NUCLEOTIDE SEQUENCE [LARGE SCALE GENOMIC DNA]</scope>
    <source>
        <strain evidence="1 2">UAMH7299</strain>
    </source>
</reference>
<dbReference type="Proteomes" id="UP000224634">
    <property type="component" value="Unassembled WGS sequence"/>
</dbReference>
<dbReference type="OrthoDB" id="4303527at2759"/>
<sequence length="149" mass="16898">MSENSEKIVEERGIPNQALYDKALNEHESLAKDLTRPKTADYVVLTVFENGWHLLTEAEKVYAISTTADRSEYRPSTSNKYRRNVTVFFPGIHVIGKPYMALIPFYVSGDVKIEGRSIRLRSCYDIYGSCDLEIPTNGKLGAFLMLDVK</sequence>
<protein>
    <submittedName>
        <fullName evidence="1">Uncharacterized protein</fullName>
    </submittedName>
</protein>
<dbReference type="EMBL" id="PDNA01000588">
    <property type="protein sequence ID" value="PGG94953.1"/>
    <property type="molecule type" value="Genomic_DNA"/>
</dbReference>
<evidence type="ECO:0000313" key="1">
    <source>
        <dbReference type="EMBL" id="PGG94953.1"/>
    </source>
</evidence>